<dbReference type="Pfam" id="PF04203">
    <property type="entry name" value="Sortase"/>
    <property type="match status" value="1"/>
</dbReference>
<dbReference type="CDD" id="cd06166">
    <property type="entry name" value="Sortase_D_2"/>
    <property type="match status" value="1"/>
</dbReference>
<dbReference type="SUPFAM" id="SSF63817">
    <property type="entry name" value="Sortase"/>
    <property type="match status" value="1"/>
</dbReference>
<dbReference type="EMBL" id="CP069127">
    <property type="protein sequence ID" value="QRG66289.1"/>
    <property type="molecule type" value="Genomic_DNA"/>
</dbReference>
<dbReference type="Gene3D" id="2.40.260.10">
    <property type="entry name" value="Sortase"/>
    <property type="match status" value="1"/>
</dbReference>
<gene>
    <name evidence="2" type="ORF">JNE38_22495</name>
</gene>
<proteinExistence type="predicted"/>
<dbReference type="NCBIfam" id="TIGR01076">
    <property type="entry name" value="sortase_fam"/>
    <property type="match status" value="1"/>
</dbReference>
<dbReference type="InterPro" id="IPR005754">
    <property type="entry name" value="Sortase"/>
</dbReference>
<sequence length="202" mass="22608">MRMLWGAGFILAGIFLLMYPQVEKKAADQKQERLIEAFEQLSYVGTQIDEAESPIAEQASVRQDAVELLDGARGVIRIPRIDLNMMIFEGSDESALRKGVGMIEPEKEFGRNNVGLAGHRAVTYGKQFNRLNELAPNDEIEIETKTGRYVFVVIKAFVVDRTKVEVLADQKEPLLTLVTCTPIGKKNPTDRLIVQAKLKNFG</sequence>
<protein>
    <submittedName>
        <fullName evidence="2">Class D sortase</fullName>
    </submittedName>
</protein>
<reference evidence="2 3" key="1">
    <citation type="submission" date="2021-01" db="EMBL/GenBank/DDBJ databases">
        <title>Identification of strong promoters based on the transcriptome of Brevibacillus choshinensis.</title>
        <authorList>
            <person name="Yao D."/>
            <person name="Zhang K."/>
            <person name="Wu J."/>
        </authorList>
    </citation>
    <scope>NUCLEOTIDE SEQUENCE [LARGE SCALE GENOMIC DNA]</scope>
    <source>
        <strain evidence="2 3">HPD31-SP3</strain>
    </source>
</reference>
<organism evidence="2 3">
    <name type="scientific">Brevibacillus choshinensis</name>
    <dbReference type="NCBI Taxonomy" id="54911"/>
    <lineage>
        <taxon>Bacteria</taxon>
        <taxon>Bacillati</taxon>
        <taxon>Bacillota</taxon>
        <taxon>Bacilli</taxon>
        <taxon>Bacillales</taxon>
        <taxon>Paenibacillaceae</taxon>
        <taxon>Brevibacillus</taxon>
    </lineage>
</organism>
<dbReference type="InterPro" id="IPR042000">
    <property type="entry name" value="Sortase_D_2"/>
</dbReference>
<evidence type="ECO:0000313" key="3">
    <source>
        <dbReference type="Proteomes" id="UP000596248"/>
    </source>
</evidence>
<evidence type="ECO:0000313" key="2">
    <source>
        <dbReference type="EMBL" id="QRG66289.1"/>
    </source>
</evidence>
<keyword evidence="3" id="KW-1185">Reference proteome</keyword>
<keyword evidence="1" id="KW-0378">Hydrolase</keyword>
<name>A0ABX7FJ79_BRECH</name>
<dbReference type="InterPro" id="IPR023365">
    <property type="entry name" value="Sortase_dom-sf"/>
</dbReference>
<dbReference type="Proteomes" id="UP000596248">
    <property type="component" value="Chromosome"/>
</dbReference>
<accession>A0ABX7FJ79</accession>
<evidence type="ECO:0000256" key="1">
    <source>
        <dbReference type="ARBA" id="ARBA00022801"/>
    </source>
</evidence>